<gene>
    <name evidence="14" type="ORF">DB32_003797</name>
</gene>
<reference evidence="14 15" key="1">
    <citation type="submission" date="2015-03" db="EMBL/GenBank/DDBJ databases">
        <title>Genome assembly of Sandaracinus amylolyticus DSM 53668.</title>
        <authorList>
            <person name="Sharma G."/>
            <person name="Subramanian S."/>
        </authorList>
    </citation>
    <scope>NUCLEOTIDE SEQUENCE [LARGE SCALE GENOMIC DNA]</scope>
    <source>
        <strain evidence="14 15">DSM 53668</strain>
    </source>
</reference>
<keyword evidence="5" id="KW-0479">Metal-binding</keyword>
<keyword evidence="8" id="KW-0460">Magnesium</keyword>
<dbReference type="KEGG" id="samy:DB32_003797"/>
<protein>
    <recommendedName>
        <fullName evidence="4">DNA topoisomerase (ATP-hydrolyzing)</fullName>
        <ecNumber evidence="4">5.6.2.2</ecNumber>
    </recommendedName>
</protein>
<dbReference type="STRING" id="927083.DB32_003797"/>
<dbReference type="Gene3D" id="3.30.565.10">
    <property type="entry name" value="Histidine kinase-like ATPase, C-terminal domain"/>
    <property type="match status" value="1"/>
</dbReference>
<dbReference type="FunFam" id="3.30.565.10:FF:000002">
    <property type="entry name" value="DNA gyrase subunit B"/>
    <property type="match status" value="1"/>
</dbReference>
<accession>A0A0F6W3Q7</accession>
<dbReference type="PROSITE" id="PS00177">
    <property type="entry name" value="TOPOISOMERASE_II"/>
    <property type="match status" value="1"/>
</dbReference>
<dbReference type="SUPFAM" id="SSF55874">
    <property type="entry name" value="ATPase domain of HSP90 chaperone/DNA topoisomerase II/histidine kinase"/>
    <property type="match status" value="1"/>
</dbReference>
<evidence type="ECO:0000256" key="11">
    <source>
        <dbReference type="ARBA" id="ARBA00023235"/>
    </source>
</evidence>
<dbReference type="SUPFAM" id="SSF56719">
    <property type="entry name" value="Type II DNA topoisomerase"/>
    <property type="match status" value="1"/>
</dbReference>
<keyword evidence="7" id="KW-0067">ATP-binding</keyword>
<dbReference type="Pfam" id="PF01751">
    <property type="entry name" value="Toprim"/>
    <property type="match status" value="1"/>
</dbReference>
<evidence type="ECO:0000256" key="5">
    <source>
        <dbReference type="ARBA" id="ARBA00022723"/>
    </source>
</evidence>
<evidence type="ECO:0000256" key="12">
    <source>
        <dbReference type="SAM" id="MobiDB-lite"/>
    </source>
</evidence>
<dbReference type="FunFam" id="3.40.50.670:FF:000001">
    <property type="entry name" value="DNA topoisomerase 2"/>
    <property type="match status" value="1"/>
</dbReference>
<dbReference type="AlphaFoldDB" id="A0A0F6W3Q7"/>
<dbReference type="GO" id="GO:0005524">
    <property type="term" value="F:ATP binding"/>
    <property type="evidence" value="ECO:0007669"/>
    <property type="project" value="UniProtKB-KW"/>
</dbReference>
<dbReference type="InterPro" id="IPR003594">
    <property type="entry name" value="HATPase_dom"/>
</dbReference>
<dbReference type="NCBIfam" id="NF004189">
    <property type="entry name" value="PRK05644.1"/>
    <property type="match status" value="1"/>
</dbReference>
<dbReference type="InterPro" id="IPR000565">
    <property type="entry name" value="Topo_IIA_B"/>
</dbReference>
<evidence type="ECO:0000256" key="7">
    <source>
        <dbReference type="ARBA" id="ARBA00022840"/>
    </source>
</evidence>
<evidence type="ECO:0000256" key="1">
    <source>
        <dbReference type="ARBA" id="ARBA00000185"/>
    </source>
</evidence>
<dbReference type="EC" id="5.6.2.2" evidence="4"/>
<keyword evidence="6" id="KW-0547">Nucleotide-binding</keyword>
<dbReference type="InterPro" id="IPR020568">
    <property type="entry name" value="Ribosomal_Su5_D2-typ_SF"/>
</dbReference>
<dbReference type="GO" id="GO:0006265">
    <property type="term" value="P:DNA topological change"/>
    <property type="evidence" value="ECO:0007669"/>
    <property type="project" value="InterPro"/>
</dbReference>
<dbReference type="PANTHER" id="PTHR45866:SF1">
    <property type="entry name" value="DNA GYRASE SUBUNIT B, MITOCHONDRIAL"/>
    <property type="match status" value="1"/>
</dbReference>
<dbReference type="Proteomes" id="UP000034883">
    <property type="component" value="Chromosome"/>
</dbReference>
<evidence type="ECO:0000256" key="8">
    <source>
        <dbReference type="ARBA" id="ARBA00022842"/>
    </source>
</evidence>
<dbReference type="RefSeq" id="WP_053233802.1">
    <property type="nucleotide sequence ID" value="NZ_CP011125.1"/>
</dbReference>
<dbReference type="InterPro" id="IPR013506">
    <property type="entry name" value="Topo_IIA_bsu_dom2"/>
</dbReference>
<dbReference type="InterPro" id="IPR018522">
    <property type="entry name" value="TopoIIA_CS"/>
</dbReference>
<keyword evidence="9" id="KW-0799">Topoisomerase</keyword>
<keyword evidence="15" id="KW-1185">Reference proteome</keyword>
<comment type="catalytic activity">
    <reaction evidence="1">
        <text>ATP-dependent breakage, passage and rejoining of double-stranded DNA.</text>
        <dbReference type="EC" id="5.6.2.2"/>
    </reaction>
</comment>
<dbReference type="SMART" id="SM00387">
    <property type="entry name" value="HATPase_c"/>
    <property type="match status" value="1"/>
</dbReference>
<dbReference type="InterPro" id="IPR001241">
    <property type="entry name" value="Topo_IIA"/>
</dbReference>
<dbReference type="Pfam" id="PF00204">
    <property type="entry name" value="DNA_gyraseB"/>
    <property type="match status" value="1"/>
</dbReference>
<evidence type="ECO:0000256" key="6">
    <source>
        <dbReference type="ARBA" id="ARBA00022741"/>
    </source>
</evidence>
<evidence type="ECO:0000313" key="14">
    <source>
        <dbReference type="EMBL" id="AKF06648.1"/>
    </source>
</evidence>
<dbReference type="PRINTS" id="PR01159">
    <property type="entry name" value="DNAGYRASEB"/>
</dbReference>
<dbReference type="PROSITE" id="PS50880">
    <property type="entry name" value="TOPRIM"/>
    <property type="match status" value="1"/>
</dbReference>
<evidence type="ECO:0000256" key="3">
    <source>
        <dbReference type="ARBA" id="ARBA00010708"/>
    </source>
</evidence>
<dbReference type="InterPro" id="IPR013759">
    <property type="entry name" value="Topo_IIA_B_C"/>
</dbReference>
<dbReference type="Gene3D" id="3.30.230.10">
    <property type="match status" value="1"/>
</dbReference>
<evidence type="ECO:0000256" key="4">
    <source>
        <dbReference type="ARBA" id="ARBA00012895"/>
    </source>
</evidence>
<evidence type="ECO:0000256" key="2">
    <source>
        <dbReference type="ARBA" id="ARBA00001946"/>
    </source>
</evidence>
<comment type="similarity">
    <text evidence="3">Belongs to the type II topoisomerase GyrB family.</text>
</comment>
<feature type="region of interest" description="Disordered" evidence="12">
    <location>
        <begin position="1"/>
        <end position="20"/>
    </location>
</feature>
<evidence type="ECO:0000256" key="9">
    <source>
        <dbReference type="ARBA" id="ARBA00023029"/>
    </source>
</evidence>
<dbReference type="EMBL" id="CP011125">
    <property type="protein sequence ID" value="AKF06648.1"/>
    <property type="molecule type" value="Genomic_DNA"/>
</dbReference>
<dbReference type="InterPro" id="IPR006171">
    <property type="entry name" value="TOPRIM_dom"/>
</dbReference>
<comment type="cofactor">
    <cofactor evidence="2">
        <name>Mg(2+)</name>
        <dbReference type="ChEBI" id="CHEBI:18420"/>
    </cofactor>
</comment>
<dbReference type="InterPro" id="IPR013760">
    <property type="entry name" value="Topo_IIA-like_dom_sf"/>
</dbReference>
<dbReference type="GO" id="GO:0003677">
    <property type="term" value="F:DNA binding"/>
    <property type="evidence" value="ECO:0007669"/>
    <property type="project" value="UniProtKB-KW"/>
</dbReference>
<dbReference type="Pfam" id="PF02518">
    <property type="entry name" value="HATPase_c"/>
    <property type="match status" value="1"/>
</dbReference>
<evidence type="ECO:0000259" key="13">
    <source>
        <dbReference type="PROSITE" id="PS50880"/>
    </source>
</evidence>
<dbReference type="SUPFAM" id="SSF54211">
    <property type="entry name" value="Ribosomal protein S5 domain 2-like"/>
    <property type="match status" value="1"/>
</dbReference>
<dbReference type="GO" id="GO:0003918">
    <property type="term" value="F:DNA topoisomerase type II (double strand cut, ATP-hydrolyzing) activity"/>
    <property type="evidence" value="ECO:0007669"/>
    <property type="project" value="UniProtKB-EC"/>
</dbReference>
<sequence length="652" mass="71464">MASPNVNGKAASVRPPKGGDYTATDLEVLEGLEPVRKRPAMYIGDTAKTGYHHLLWEILDNSVDEAINGHADRIEVVLDADHKGVSVTDNGRGIPLEVHPKFKKTGLEIVLTILHAGGKFEGKNYRVSGGLHGVGASVVNALSENLIAYVRKGGEEFQQTFERGAPTSKLKKNGKTSKRGTQIHFRPDPQIFGKQTFDLEVIKQRLEAKSYLHKGLHVTLKDEKSHERWEFHHPGGIVEYLGKLVAERGQKAIQPAPFTLEREDEPRLELALTWTESPDEKILTFANGIPTGNGGTHEAGTKSALNKAIRAFMAAKKIEPKGVTITAEDIREGVVALVSVYVAEPQFQGQTKDRLNNPEVAGQVEGVVRTALEQWLLHNSSVAENIVARIVLAARAREASRAASQQVSRKTAVSHRLNLPGKLADCSSTDPGTSELFLVEGDSAGGSAKAGRDRKTQAILPLRGKVLNAERANNAAVMGNKELQDIVSALGCGLGKDFDAGKLRYGKIFLLMDADSDGHHIATLLLTFFYRMLPGLIRGGHVYIAQPPLYKITAGKETHWALDDADKERILATLPKNVKPVINRFKGLGEMNPDQLKVTTLDPKKRRALRVIIDEELETDRVLNELMGRDASQRFRFIMERAPKADSEALDV</sequence>
<dbReference type="Gene3D" id="3.40.50.670">
    <property type="match status" value="1"/>
</dbReference>
<dbReference type="SMART" id="SM00433">
    <property type="entry name" value="TOP2c"/>
    <property type="match status" value="1"/>
</dbReference>
<keyword evidence="11 14" id="KW-0413">Isomerase</keyword>
<dbReference type="GO" id="GO:0046872">
    <property type="term" value="F:metal ion binding"/>
    <property type="evidence" value="ECO:0007669"/>
    <property type="project" value="UniProtKB-KW"/>
</dbReference>
<dbReference type="Pfam" id="PF00986">
    <property type="entry name" value="DNA_gyraseB_C"/>
    <property type="match status" value="1"/>
</dbReference>
<feature type="domain" description="Toprim" evidence="13">
    <location>
        <begin position="434"/>
        <end position="548"/>
    </location>
</feature>
<dbReference type="PANTHER" id="PTHR45866">
    <property type="entry name" value="DNA GYRASE/TOPOISOMERASE SUBUNIT B"/>
    <property type="match status" value="1"/>
</dbReference>
<name>A0A0F6W3Q7_9BACT</name>
<dbReference type="CDD" id="cd16928">
    <property type="entry name" value="HATPase_GyrB-like"/>
    <property type="match status" value="1"/>
</dbReference>
<keyword evidence="10" id="KW-0238">DNA-binding</keyword>
<proteinExistence type="inferred from homology"/>
<dbReference type="PRINTS" id="PR00418">
    <property type="entry name" value="TPI2FAMILY"/>
</dbReference>
<dbReference type="InterPro" id="IPR014721">
    <property type="entry name" value="Ribsml_uS5_D2-typ_fold_subgr"/>
</dbReference>
<dbReference type="OrthoDB" id="9802808at2"/>
<organism evidence="14 15">
    <name type="scientific">Sandaracinus amylolyticus</name>
    <dbReference type="NCBI Taxonomy" id="927083"/>
    <lineage>
        <taxon>Bacteria</taxon>
        <taxon>Pseudomonadati</taxon>
        <taxon>Myxococcota</taxon>
        <taxon>Polyangia</taxon>
        <taxon>Polyangiales</taxon>
        <taxon>Sandaracinaceae</taxon>
        <taxon>Sandaracinus</taxon>
    </lineage>
</organism>
<dbReference type="InterPro" id="IPR036890">
    <property type="entry name" value="HATPase_C_sf"/>
</dbReference>
<evidence type="ECO:0000256" key="10">
    <source>
        <dbReference type="ARBA" id="ARBA00023125"/>
    </source>
</evidence>
<evidence type="ECO:0000313" key="15">
    <source>
        <dbReference type="Proteomes" id="UP000034883"/>
    </source>
</evidence>
<dbReference type="InterPro" id="IPR002288">
    <property type="entry name" value="DNA_gyrase_B_C"/>
</dbReference>
<dbReference type="CDD" id="cd00822">
    <property type="entry name" value="TopoII_Trans_DNA_gyrase"/>
    <property type="match status" value="1"/>
</dbReference>